<gene>
    <name evidence="1" type="ORF">g.16996</name>
</gene>
<sequence length="163" mass="18995">APALAPVSLQPLLAFASKKVPPTVVDHLPNWTHHFRQVWDKLGHVPNARPYGKRVRFLAKTDEEFRLYQRYVTNLEKDTGLFWFTYTSLMEHSLKLATRELPVDTDIAKLEEELKNRGYEQEYIRPIQARTGKPGCIFFVEIRQTLGFQKIYETSELLYACPV</sequence>
<evidence type="ECO:0000313" key="1">
    <source>
        <dbReference type="EMBL" id="JAT83559.1"/>
    </source>
</evidence>
<organism evidence="1">
    <name type="scientific">Pectinophora gossypiella</name>
    <name type="common">Cotton pink bollworm</name>
    <name type="synonym">Depressaria gossypiella</name>
    <dbReference type="NCBI Taxonomy" id="13191"/>
    <lineage>
        <taxon>Eukaryota</taxon>
        <taxon>Metazoa</taxon>
        <taxon>Ecdysozoa</taxon>
        <taxon>Arthropoda</taxon>
        <taxon>Hexapoda</taxon>
        <taxon>Insecta</taxon>
        <taxon>Pterygota</taxon>
        <taxon>Neoptera</taxon>
        <taxon>Endopterygota</taxon>
        <taxon>Lepidoptera</taxon>
        <taxon>Glossata</taxon>
        <taxon>Ditrysia</taxon>
        <taxon>Gelechioidea</taxon>
        <taxon>Gelechiidae</taxon>
        <taxon>Apatetrinae</taxon>
        <taxon>Pectinophora</taxon>
    </lineage>
</organism>
<dbReference type="OrthoDB" id="8052806at2759"/>
<feature type="non-terminal residue" evidence="1">
    <location>
        <position position="1"/>
    </location>
</feature>
<reference evidence="1" key="1">
    <citation type="submission" date="2015-09" db="EMBL/GenBank/DDBJ databases">
        <title>De novo assembly of Pectinophora gossypiella (Pink Bollworm) gut transcriptome.</title>
        <authorList>
            <person name="Tassone E.E."/>
        </authorList>
    </citation>
    <scope>NUCLEOTIDE SEQUENCE</scope>
</reference>
<dbReference type="EMBL" id="GDQN01007495">
    <property type="protein sequence ID" value="JAT83559.1"/>
    <property type="molecule type" value="Transcribed_RNA"/>
</dbReference>
<name>A0A1E1W9C8_PECGO</name>
<protein>
    <submittedName>
        <fullName evidence="1">Uncharacterized protein</fullName>
    </submittedName>
</protein>
<accession>A0A1E1W9C8</accession>
<proteinExistence type="predicted"/>
<dbReference type="AlphaFoldDB" id="A0A1E1W9C8"/>